<sequence length="232" mass="24194">MASARSFKAVLCTAFASAAIAASPAAATTTEDSAPAAASAAPVTGAVTGTITDTRLDSGQFRTLFGEWKQHDGDGALPGSAPAETVSMPQGMPVEGVRLSSGYGMRNHPVLRKRANHKGVDLAGARGTPVYATADGTVEMAQWFSSYGKYVQIDHGGDVETRYAHLSRYTVNPGDRVQKGELIGYIGSTGRSTGPHLHYEIRIAGVAVDPTPYMITNQYALNEGEGGMGGDD</sequence>
<dbReference type="EMBL" id="CP016545">
    <property type="protein sequence ID" value="ANU06888.1"/>
    <property type="molecule type" value="Genomic_DNA"/>
</dbReference>
<dbReference type="SUPFAM" id="SSF51261">
    <property type="entry name" value="Duplicated hybrid motif"/>
    <property type="match status" value="1"/>
</dbReference>
<keyword evidence="1 2" id="KW-0732">Signal</keyword>
<keyword evidence="5" id="KW-1185">Reference proteome</keyword>
<dbReference type="PANTHER" id="PTHR21666:SF289">
    <property type="entry name" value="L-ALA--D-GLU ENDOPEPTIDASE"/>
    <property type="match status" value="1"/>
</dbReference>
<dbReference type="PANTHER" id="PTHR21666">
    <property type="entry name" value="PEPTIDASE-RELATED"/>
    <property type="match status" value="1"/>
</dbReference>
<dbReference type="FunFam" id="2.70.70.10:FF:000006">
    <property type="entry name" value="M23 family peptidase"/>
    <property type="match status" value="1"/>
</dbReference>
<dbReference type="STRING" id="645517.A6F65_00565"/>
<reference evidence="4 5" key="1">
    <citation type="submission" date="2016-07" db="EMBL/GenBank/DDBJ databases">
        <title>Complete genome sequence of Altererythrobacter namhicola JCM 16345T, containing esterase-encoding genes.</title>
        <authorList>
            <person name="Cheng H."/>
            <person name="Wu Y.-H."/>
            <person name="Jian S.-L."/>
            <person name="Huo Y.-Y."/>
            <person name="Wang C.-S."/>
            <person name="Xu X.-W."/>
        </authorList>
    </citation>
    <scope>NUCLEOTIDE SEQUENCE [LARGE SCALE GENOMIC DNA]</scope>
    <source>
        <strain evidence="4 5">JCM 16345</strain>
    </source>
</reference>
<dbReference type="OrthoDB" id="9815245at2"/>
<feature type="signal peptide" evidence="2">
    <location>
        <begin position="1"/>
        <end position="21"/>
    </location>
</feature>
<evidence type="ECO:0000313" key="5">
    <source>
        <dbReference type="Proteomes" id="UP000092698"/>
    </source>
</evidence>
<accession>A0A1C7D605</accession>
<feature type="domain" description="M23ase beta-sheet core" evidence="3">
    <location>
        <begin position="116"/>
        <end position="210"/>
    </location>
</feature>
<evidence type="ECO:0000313" key="4">
    <source>
        <dbReference type="EMBL" id="ANU06888.1"/>
    </source>
</evidence>
<dbReference type="EC" id="3.4.24.-" evidence="4"/>
<name>A0A1C7D605_9SPHN</name>
<dbReference type="Pfam" id="PF01551">
    <property type="entry name" value="Peptidase_M23"/>
    <property type="match status" value="1"/>
</dbReference>
<dbReference type="GO" id="GO:0004222">
    <property type="term" value="F:metalloendopeptidase activity"/>
    <property type="evidence" value="ECO:0007669"/>
    <property type="project" value="TreeGrafter"/>
</dbReference>
<dbReference type="InterPro" id="IPR016047">
    <property type="entry name" value="M23ase_b-sheet_dom"/>
</dbReference>
<dbReference type="PATRIC" id="fig|645517.4.peg.567"/>
<dbReference type="Gene3D" id="2.70.70.10">
    <property type="entry name" value="Glucose Permease (Domain IIA)"/>
    <property type="match status" value="1"/>
</dbReference>
<gene>
    <name evidence="4" type="primary">mepM_4</name>
    <name evidence="4" type="ORF">A6F65_00565</name>
</gene>
<proteinExistence type="predicted"/>
<organism evidence="4 5">
    <name type="scientific">Paraurantiacibacter namhicola</name>
    <dbReference type="NCBI Taxonomy" id="645517"/>
    <lineage>
        <taxon>Bacteria</taxon>
        <taxon>Pseudomonadati</taxon>
        <taxon>Pseudomonadota</taxon>
        <taxon>Alphaproteobacteria</taxon>
        <taxon>Sphingomonadales</taxon>
        <taxon>Erythrobacteraceae</taxon>
        <taxon>Paraurantiacibacter</taxon>
    </lineage>
</organism>
<protein>
    <submittedName>
        <fullName evidence="4">Murein DD-endopeptidase MepM</fullName>
        <ecNumber evidence="4">3.4.24.-</ecNumber>
    </submittedName>
</protein>
<dbReference type="KEGG" id="anh:A6F65_00565"/>
<dbReference type="Proteomes" id="UP000092698">
    <property type="component" value="Chromosome"/>
</dbReference>
<keyword evidence="4" id="KW-0378">Hydrolase</keyword>
<evidence type="ECO:0000256" key="2">
    <source>
        <dbReference type="SAM" id="SignalP"/>
    </source>
</evidence>
<dbReference type="RefSeq" id="WP_067785730.1">
    <property type="nucleotide sequence ID" value="NZ_CP016545.1"/>
</dbReference>
<evidence type="ECO:0000259" key="3">
    <source>
        <dbReference type="Pfam" id="PF01551"/>
    </source>
</evidence>
<dbReference type="InterPro" id="IPR011055">
    <property type="entry name" value="Dup_hybrid_motif"/>
</dbReference>
<dbReference type="InterPro" id="IPR050570">
    <property type="entry name" value="Cell_wall_metabolism_enzyme"/>
</dbReference>
<dbReference type="CDD" id="cd12797">
    <property type="entry name" value="M23_peptidase"/>
    <property type="match status" value="1"/>
</dbReference>
<evidence type="ECO:0000256" key="1">
    <source>
        <dbReference type="ARBA" id="ARBA00022729"/>
    </source>
</evidence>
<dbReference type="AlphaFoldDB" id="A0A1C7D605"/>
<feature type="chain" id="PRO_5008884291" evidence="2">
    <location>
        <begin position="22"/>
        <end position="232"/>
    </location>
</feature>